<feature type="transmembrane region" description="Helical" evidence="7">
    <location>
        <begin position="53"/>
        <end position="71"/>
    </location>
</feature>
<proteinExistence type="predicted"/>
<keyword evidence="4" id="KW-0677">Repeat</keyword>
<evidence type="ECO:0000256" key="6">
    <source>
        <dbReference type="ARBA" id="ARBA00023136"/>
    </source>
</evidence>
<dbReference type="GO" id="GO:0055085">
    <property type="term" value="P:transmembrane transport"/>
    <property type="evidence" value="ECO:0007669"/>
    <property type="project" value="InterPro"/>
</dbReference>
<evidence type="ECO:0000256" key="4">
    <source>
        <dbReference type="ARBA" id="ARBA00022737"/>
    </source>
</evidence>
<evidence type="ECO:0000256" key="2">
    <source>
        <dbReference type="ARBA" id="ARBA00022448"/>
    </source>
</evidence>
<dbReference type="Proteomes" id="UP000230790">
    <property type="component" value="Unassembled WGS sequence"/>
</dbReference>
<feature type="domain" description="Citrate transporter-like" evidence="8">
    <location>
        <begin position="18"/>
        <end position="111"/>
    </location>
</feature>
<dbReference type="InterPro" id="IPR004680">
    <property type="entry name" value="Cit_transptr-like_dom"/>
</dbReference>
<dbReference type="Pfam" id="PF03600">
    <property type="entry name" value="CitMHS"/>
    <property type="match status" value="1"/>
</dbReference>
<name>A0A2M8Q9F4_9CHLR</name>
<evidence type="ECO:0000256" key="5">
    <source>
        <dbReference type="ARBA" id="ARBA00022989"/>
    </source>
</evidence>
<dbReference type="InterPro" id="IPR051679">
    <property type="entry name" value="DASS-Related_Transporters"/>
</dbReference>
<keyword evidence="5 7" id="KW-1133">Transmembrane helix</keyword>
<organism evidence="9 10">
    <name type="scientific">Candidatus Thermofonsia Clade 3 bacterium</name>
    <dbReference type="NCBI Taxonomy" id="2364212"/>
    <lineage>
        <taxon>Bacteria</taxon>
        <taxon>Bacillati</taxon>
        <taxon>Chloroflexota</taxon>
        <taxon>Candidatus Thermofontia</taxon>
        <taxon>Candidatus Thermofonsia Clade 3</taxon>
    </lineage>
</organism>
<evidence type="ECO:0000313" key="9">
    <source>
        <dbReference type="EMBL" id="PJF46425.1"/>
    </source>
</evidence>
<evidence type="ECO:0000256" key="1">
    <source>
        <dbReference type="ARBA" id="ARBA00004141"/>
    </source>
</evidence>
<dbReference type="PANTHER" id="PTHR43652:SF2">
    <property type="entry name" value="BASIC AMINO ACID ANTIPORTER YFCC-RELATED"/>
    <property type="match status" value="1"/>
</dbReference>
<evidence type="ECO:0000256" key="7">
    <source>
        <dbReference type="SAM" id="Phobius"/>
    </source>
</evidence>
<dbReference type="AlphaFoldDB" id="A0A2M8Q9F4"/>
<comment type="caution">
    <text evidence="9">The sequence shown here is derived from an EMBL/GenBank/DDBJ whole genome shotgun (WGS) entry which is preliminary data.</text>
</comment>
<evidence type="ECO:0000256" key="3">
    <source>
        <dbReference type="ARBA" id="ARBA00022692"/>
    </source>
</evidence>
<feature type="non-terminal residue" evidence="9">
    <location>
        <position position="111"/>
    </location>
</feature>
<dbReference type="EMBL" id="PGTN01000215">
    <property type="protein sequence ID" value="PJF46425.1"/>
    <property type="molecule type" value="Genomic_DNA"/>
</dbReference>
<keyword evidence="3 7" id="KW-0812">Transmembrane</keyword>
<evidence type="ECO:0000259" key="8">
    <source>
        <dbReference type="Pfam" id="PF03600"/>
    </source>
</evidence>
<gene>
    <name evidence="9" type="ORF">CUN48_13865</name>
</gene>
<keyword evidence="6 7" id="KW-0472">Membrane</keyword>
<reference evidence="9 10" key="1">
    <citation type="submission" date="2017-11" db="EMBL/GenBank/DDBJ databases">
        <title>Evolution of Phototrophy in the Chloroflexi Phylum Driven by Horizontal Gene Transfer.</title>
        <authorList>
            <person name="Ward L.M."/>
            <person name="Hemp J."/>
            <person name="Shih P.M."/>
            <person name="Mcglynn S.E."/>
            <person name="Fischer W."/>
        </authorList>
    </citation>
    <scope>NUCLEOTIDE SEQUENCE [LARGE SCALE GENOMIC DNA]</scope>
    <source>
        <strain evidence="9">JP3_7</strain>
    </source>
</reference>
<sequence>MLPFEQWLLIAIIAGSTALYVTNRLPTEVTATATIVTLMATGLLSPAEALSGFSSTATITVAAMFVLSAGLMRTGALEVATIYLGRFARGSARRLLLLLALVETPASAFMN</sequence>
<comment type="subcellular location">
    <subcellularLocation>
        <location evidence="1">Membrane</location>
        <topology evidence="1">Multi-pass membrane protein</topology>
    </subcellularLocation>
</comment>
<protein>
    <submittedName>
        <fullName evidence="9">SLC13 family permease</fullName>
    </submittedName>
</protein>
<feature type="transmembrane region" description="Helical" evidence="7">
    <location>
        <begin position="6"/>
        <end position="22"/>
    </location>
</feature>
<accession>A0A2M8Q9F4</accession>
<evidence type="ECO:0000313" key="10">
    <source>
        <dbReference type="Proteomes" id="UP000230790"/>
    </source>
</evidence>
<dbReference type="PANTHER" id="PTHR43652">
    <property type="entry name" value="BASIC AMINO ACID ANTIPORTER YFCC-RELATED"/>
    <property type="match status" value="1"/>
</dbReference>
<dbReference type="GO" id="GO:0005886">
    <property type="term" value="C:plasma membrane"/>
    <property type="evidence" value="ECO:0007669"/>
    <property type="project" value="TreeGrafter"/>
</dbReference>
<keyword evidence="2" id="KW-0813">Transport</keyword>